<dbReference type="EMBL" id="WUQX01000001">
    <property type="protein sequence ID" value="MXP78704.1"/>
    <property type="molecule type" value="Genomic_DNA"/>
</dbReference>
<protein>
    <submittedName>
        <fullName evidence="3">Single-stranded DNA-binding protein</fullName>
    </submittedName>
</protein>
<keyword evidence="1 2" id="KW-0238">DNA-binding</keyword>
<reference evidence="3 4" key="1">
    <citation type="submission" date="2019-12" db="EMBL/GenBank/DDBJ databases">
        <title>Sporaefaciens musculi gen. nov., sp. nov., a novel bacterium isolated from the caecum of an obese mouse.</title>
        <authorList>
            <person name="Rasmussen T.S."/>
            <person name="Streidl T."/>
            <person name="Hitch T.C.A."/>
            <person name="Wortmann E."/>
            <person name="Deptula P."/>
            <person name="Hansen M."/>
            <person name="Nielsen D.S."/>
            <person name="Clavel T."/>
            <person name="Vogensen F.K."/>
        </authorList>
    </citation>
    <scope>NUCLEOTIDE SEQUENCE [LARGE SCALE GENOMIC DNA]</scope>
    <source>
        <strain evidence="3 4">WCA-9-b2</strain>
    </source>
</reference>
<comment type="caution">
    <text evidence="3">The sequence shown here is derived from an EMBL/GenBank/DDBJ whole genome shotgun (WGS) entry which is preliminary data.</text>
</comment>
<accession>A0A7X3MLR7</accession>
<evidence type="ECO:0000256" key="1">
    <source>
        <dbReference type="ARBA" id="ARBA00023125"/>
    </source>
</evidence>
<evidence type="ECO:0000313" key="3">
    <source>
        <dbReference type="EMBL" id="MXP78704.1"/>
    </source>
</evidence>
<keyword evidence="4" id="KW-1185">Reference proteome</keyword>
<dbReference type="GO" id="GO:0003697">
    <property type="term" value="F:single-stranded DNA binding"/>
    <property type="evidence" value="ECO:0007669"/>
    <property type="project" value="InterPro"/>
</dbReference>
<name>A0A7X3MLR7_9FIRM</name>
<dbReference type="PROSITE" id="PS50935">
    <property type="entry name" value="SSB"/>
    <property type="match status" value="1"/>
</dbReference>
<dbReference type="Gene3D" id="2.40.50.140">
    <property type="entry name" value="Nucleic acid-binding proteins"/>
    <property type="match status" value="1"/>
</dbReference>
<dbReference type="InterPro" id="IPR012340">
    <property type="entry name" value="NA-bd_OB-fold"/>
</dbReference>
<dbReference type="InterPro" id="IPR000424">
    <property type="entry name" value="Primosome_PriB/ssb"/>
</dbReference>
<proteinExistence type="predicted"/>
<organism evidence="3 4">
    <name type="scientific">Sporofaciens musculi</name>
    <dbReference type="NCBI Taxonomy" id="2681861"/>
    <lineage>
        <taxon>Bacteria</taxon>
        <taxon>Bacillati</taxon>
        <taxon>Bacillota</taxon>
        <taxon>Clostridia</taxon>
        <taxon>Lachnospirales</taxon>
        <taxon>Lachnospiraceae</taxon>
        <taxon>Sporofaciens</taxon>
    </lineage>
</organism>
<sequence>MSAIIHLMGKVTKDPAMQQGRNNGTKYISLDLATSQKSQNAQNNPENPYESVFYQCYLNKHLAERLIRTIGSAQHHKLKEKFRIQKKTGKR</sequence>
<dbReference type="Proteomes" id="UP000460412">
    <property type="component" value="Unassembled WGS sequence"/>
</dbReference>
<dbReference type="Pfam" id="PF00436">
    <property type="entry name" value="SSB"/>
    <property type="match status" value="1"/>
</dbReference>
<evidence type="ECO:0000313" key="4">
    <source>
        <dbReference type="Proteomes" id="UP000460412"/>
    </source>
</evidence>
<gene>
    <name evidence="3" type="ORF">GN277_26195</name>
</gene>
<dbReference type="RefSeq" id="WP_159755686.1">
    <property type="nucleotide sequence ID" value="NZ_WUQX01000001.1"/>
</dbReference>
<evidence type="ECO:0000256" key="2">
    <source>
        <dbReference type="PROSITE-ProRule" id="PRU00252"/>
    </source>
</evidence>
<dbReference type="AlphaFoldDB" id="A0A7X3MLR7"/>
<dbReference type="SUPFAM" id="SSF50249">
    <property type="entry name" value="Nucleic acid-binding proteins"/>
    <property type="match status" value="1"/>
</dbReference>